<dbReference type="PROSITE" id="PS00018">
    <property type="entry name" value="EF_HAND_1"/>
    <property type="match status" value="1"/>
</dbReference>
<dbReference type="InterPro" id="IPR029030">
    <property type="entry name" value="Caspase-like_dom_sf"/>
</dbReference>
<accession>A0A450XEG8</accession>
<dbReference type="InterPro" id="IPR002048">
    <property type="entry name" value="EF_hand_dom"/>
</dbReference>
<proteinExistence type="predicted"/>
<dbReference type="EMBL" id="CAADFO010000029">
    <property type="protein sequence ID" value="VFK27687.1"/>
    <property type="molecule type" value="Genomic_DNA"/>
</dbReference>
<sequence length="567" mass="63194">MGKHALLIGVSQYPEGALRPLPAALPDARALRSVLINPNMGGFPRDNVTLLENPDRVDMESAIERLFADRERDDLTLLYFSGHGIKDDTSQLYFATFETRKYTNGALIRATAVPAAVVRDNMERSRARRQVIILDSCFSGAFPEGLSIKDDGSLPIREQLGGKGRAILTAATASRYAFEKENENLSLYTRFLVRGIETGEADKDEDGVVTPEELHEYARRKARELQPAMQPGLYLDDDGDTIHLARVPIPDPKARYAKAVADALDRRGEITMAGRANLDHWRERLALSAAQYDTIEREISVKCRAAFQEMANEYAALVRAILETGKALKSEAAQLDQRREALKLEPEDAREIEANVEKEVTEKQAQHDKDRQMYAASLREAMRLEGNKFTETTRTRLARLQKEFALSDVEVAEIREKVRKEKKLPSRWGWTRKLVWDTGNSMVHIIAAIVTIIVGALTIVSLFSSTDKGTGDRSAPSQTTYEPLSQFILSHGQLIIRSNQFGDTVTINGNQVGASGPKPHKLPAGEYTVRVEKAGFVSFETRITLAAGQRETVFATLKRRVPVFGGR</sequence>
<evidence type="ECO:0000259" key="2">
    <source>
        <dbReference type="PROSITE" id="PS50222"/>
    </source>
</evidence>
<protein>
    <submittedName>
        <fullName evidence="3">Uncharacterized protein, contains caspase domain</fullName>
    </submittedName>
</protein>
<dbReference type="Pfam" id="PF00656">
    <property type="entry name" value="Peptidase_C14"/>
    <property type="match status" value="1"/>
</dbReference>
<name>A0A450XEG8_9GAMM</name>
<dbReference type="EMBL" id="CAADGH010000029">
    <property type="protein sequence ID" value="VFK75713.1"/>
    <property type="molecule type" value="Genomic_DNA"/>
</dbReference>
<dbReference type="NCBIfam" id="NF047832">
    <property type="entry name" value="caspase_w_EACC1"/>
    <property type="match status" value="1"/>
</dbReference>
<reference evidence="3" key="1">
    <citation type="submission" date="2019-02" db="EMBL/GenBank/DDBJ databases">
        <authorList>
            <person name="Gruber-Vodicka R. H."/>
            <person name="Seah K. B. B."/>
        </authorList>
    </citation>
    <scope>NUCLEOTIDE SEQUENCE</scope>
    <source>
        <strain evidence="3">BECK_BZ197</strain>
        <strain evidence="5">BECK_BZ198</strain>
        <strain evidence="4">BECK_BZ199</strain>
    </source>
</reference>
<feature type="transmembrane region" description="Helical" evidence="1">
    <location>
        <begin position="442"/>
        <end position="463"/>
    </location>
</feature>
<dbReference type="GO" id="GO:0005509">
    <property type="term" value="F:calcium ion binding"/>
    <property type="evidence" value="ECO:0007669"/>
    <property type="project" value="InterPro"/>
</dbReference>
<dbReference type="PANTHER" id="PTHR22576:SF37">
    <property type="entry name" value="MUCOSA-ASSOCIATED LYMPHOID TISSUE LYMPHOMA TRANSLOCATION PROTEIN 1"/>
    <property type="match status" value="1"/>
</dbReference>
<dbReference type="PROSITE" id="PS50222">
    <property type="entry name" value="EF_HAND_2"/>
    <property type="match status" value="1"/>
</dbReference>
<evidence type="ECO:0000313" key="5">
    <source>
        <dbReference type="EMBL" id="VFK75713.1"/>
    </source>
</evidence>
<organism evidence="3">
    <name type="scientific">Candidatus Kentrum sp. MB</name>
    <dbReference type="NCBI Taxonomy" id="2138164"/>
    <lineage>
        <taxon>Bacteria</taxon>
        <taxon>Pseudomonadati</taxon>
        <taxon>Pseudomonadota</taxon>
        <taxon>Gammaproteobacteria</taxon>
        <taxon>Candidatus Kentrum</taxon>
    </lineage>
</organism>
<dbReference type="Pfam" id="PF08308">
    <property type="entry name" value="PEGA"/>
    <property type="match status" value="1"/>
</dbReference>
<keyword evidence="1" id="KW-0472">Membrane</keyword>
<evidence type="ECO:0000256" key="1">
    <source>
        <dbReference type="SAM" id="Phobius"/>
    </source>
</evidence>
<dbReference type="InterPro" id="IPR011600">
    <property type="entry name" value="Pept_C14_caspase"/>
</dbReference>
<dbReference type="InterPro" id="IPR052039">
    <property type="entry name" value="Caspase-related_regulators"/>
</dbReference>
<gene>
    <name evidence="3" type="ORF">BECKMB1821G_GA0114241_102930</name>
    <name evidence="5" type="ORF">BECKMB1821H_GA0114242_102931</name>
    <name evidence="4" type="ORF">BECKMB1821I_GA0114274_103931</name>
</gene>
<dbReference type="Gene3D" id="3.40.50.1460">
    <property type="match status" value="1"/>
</dbReference>
<evidence type="ECO:0000313" key="3">
    <source>
        <dbReference type="EMBL" id="VFK27687.1"/>
    </source>
</evidence>
<keyword evidence="1" id="KW-1133">Transmembrane helix</keyword>
<dbReference type="PANTHER" id="PTHR22576">
    <property type="entry name" value="MUCOSA ASSOCIATED LYMPHOID TISSUE LYMPHOMA TRANSLOCATION PROTEIN 1/PARACASPASE"/>
    <property type="match status" value="1"/>
</dbReference>
<dbReference type="GO" id="GO:0004197">
    <property type="term" value="F:cysteine-type endopeptidase activity"/>
    <property type="evidence" value="ECO:0007669"/>
    <property type="project" value="InterPro"/>
</dbReference>
<dbReference type="InterPro" id="IPR018247">
    <property type="entry name" value="EF_Hand_1_Ca_BS"/>
</dbReference>
<dbReference type="AlphaFoldDB" id="A0A450XEG8"/>
<feature type="domain" description="EF-hand" evidence="2">
    <location>
        <begin position="200"/>
        <end position="224"/>
    </location>
</feature>
<keyword evidence="1" id="KW-0812">Transmembrane</keyword>
<dbReference type="GO" id="GO:0006508">
    <property type="term" value="P:proteolysis"/>
    <property type="evidence" value="ECO:0007669"/>
    <property type="project" value="InterPro"/>
</dbReference>
<evidence type="ECO:0000313" key="4">
    <source>
        <dbReference type="EMBL" id="VFK33055.1"/>
    </source>
</evidence>
<dbReference type="SUPFAM" id="SSF52129">
    <property type="entry name" value="Caspase-like"/>
    <property type="match status" value="1"/>
</dbReference>
<dbReference type="InterPro" id="IPR013229">
    <property type="entry name" value="PEGA"/>
</dbReference>
<dbReference type="EMBL" id="CAADFQ010000039">
    <property type="protein sequence ID" value="VFK33055.1"/>
    <property type="molecule type" value="Genomic_DNA"/>
</dbReference>